<dbReference type="Pfam" id="PF20074">
    <property type="entry name" value="DUF6470"/>
    <property type="match status" value="1"/>
</dbReference>
<keyword evidence="2" id="KW-1185">Reference proteome</keyword>
<organism evidence="1 2">
    <name type="scientific">Paenibacillus silvestris</name>
    <dbReference type="NCBI Taxonomy" id="2606219"/>
    <lineage>
        <taxon>Bacteria</taxon>
        <taxon>Bacillati</taxon>
        <taxon>Bacillota</taxon>
        <taxon>Bacilli</taxon>
        <taxon>Bacillales</taxon>
        <taxon>Paenibacillaceae</taxon>
        <taxon>Paenibacillus</taxon>
    </lineage>
</organism>
<evidence type="ECO:0000313" key="2">
    <source>
        <dbReference type="Proteomes" id="UP000481087"/>
    </source>
</evidence>
<proteinExistence type="predicted"/>
<accession>A0A6L8V809</accession>
<name>A0A6L8V809_9BACL</name>
<dbReference type="AlphaFoldDB" id="A0A6L8V809"/>
<reference evidence="1 2" key="1">
    <citation type="submission" date="2019-12" db="EMBL/GenBank/DDBJ databases">
        <title>Paenibacillus sp. nov. sp. isolated from soil.</title>
        <authorList>
            <person name="Kim J."/>
            <person name="Jeong S.E."/>
            <person name="Jung H.S."/>
            <person name="Jeon C.O."/>
        </authorList>
    </citation>
    <scope>NUCLEOTIDE SEQUENCE [LARGE SCALE GENOMIC DNA]</scope>
    <source>
        <strain evidence="1 2">5J-6</strain>
    </source>
</reference>
<gene>
    <name evidence="1" type="ORF">GQF01_27120</name>
</gene>
<evidence type="ECO:0000313" key="1">
    <source>
        <dbReference type="EMBL" id="MZQ85781.1"/>
    </source>
</evidence>
<protein>
    <submittedName>
        <fullName evidence="1">Uncharacterized protein</fullName>
    </submittedName>
</protein>
<dbReference type="Proteomes" id="UP000481087">
    <property type="component" value="Unassembled WGS sequence"/>
</dbReference>
<dbReference type="InterPro" id="IPR045527">
    <property type="entry name" value="DUF6470"/>
</dbReference>
<dbReference type="EMBL" id="WTUZ01000035">
    <property type="protein sequence ID" value="MZQ85781.1"/>
    <property type="molecule type" value="Genomic_DNA"/>
</dbReference>
<comment type="caution">
    <text evidence="1">The sequence shown here is derived from an EMBL/GenBank/DDBJ whole genome shotgun (WGS) entry which is preliminary data.</text>
</comment>
<dbReference type="RefSeq" id="WP_161410098.1">
    <property type="nucleotide sequence ID" value="NZ_WTUZ01000035.1"/>
</dbReference>
<sequence length="189" mass="21135">MISMPQIQIHQEYARLGIDADLGTLDIKQPRATFEITTERPKLEVHSEQGVLYIDSSKAWDALGHGPALQTMSKIYSRAHEVALQGIAKIVEDGNRLAAIHLGGNAIAQISKEKGADFFEFEFMGEASMDNVDLNYVPATVDVRFQEGSTHLNTHPNAPEINYNRGKLDIYMLQYPKIEITPPQINIKM</sequence>